<gene>
    <name evidence="1" type="ORF">YEW_KB43710</name>
</gene>
<protein>
    <recommendedName>
        <fullName evidence="2">Aminotransferase class I/classII domain-containing protein</fullName>
    </recommendedName>
</protein>
<name>F4MU97_YEREN</name>
<accession>F4MU97</accession>
<evidence type="ECO:0008006" key="2">
    <source>
        <dbReference type="Google" id="ProtNLM"/>
    </source>
</evidence>
<proteinExistence type="predicted"/>
<organism evidence="1">
    <name type="scientific">Yersinia enterocolitica W22703</name>
    <dbReference type="NCBI Taxonomy" id="913028"/>
    <lineage>
        <taxon>Bacteria</taxon>
        <taxon>Pseudomonadati</taxon>
        <taxon>Pseudomonadota</taxon>
        <taxon>Gammaproteobacteria</taxon>
        <taxon>Enterobacterales</taxon>
        <taxon>Yersiniaceae</taxon>
        <taxon>Yersinia</taxon>
    </lineage>
</organism>
<dbReference type="AlphaFoldDB" id="F4MU97"/>
<evidence type="ECO:0000313" key="1">
    <source>
        <dbReference type="EMBL" id="CBX69405.1"/>
    </source>
</evidence>
<dbReference type="EMBL" id="FR718493">
    <property type="protein sequence ID" value="CBX69405.1"/>
    <property type="molecule type" value="Genomic_DNA"/>
</dbReference>
<sequence>MVLWLKQGLDDSKVVQKCAATGISVRAISPMYGTNIRRSGLLLGLGGYSNEDIIRAIIKLNEIIISLIPRQ</sequence>
<reference evidence="1" key="1">
    <citation type="journal article" date="2011" name="BMC Genomics">
        <title>Shotgun sequencing of Yersinia enterocolitica strain W22703 (biotype 2, serotype O:9): genomic evidence for oscillation between invertebrates and mammals.</title>
        <authorList>
            <person name="Fuchs T.M."/>
            <person name="Brandt K."/>
            <person name="Starke M."/>
            <person name="Rattei T."/>
        </authorList>
    </citation>
    <scope>NUCLEOTIDE SEQUENCE</scope>
</reference>